<dbReference type="EMBL" id="AP025739">
    <property type="protein sequence ID" value="BDI32459.1"/>
    <property type="molecule type" value="Genomic_DNA"/>
</dbReference>
<dbReference type="Proteomes" id="UP000287394">
    <property type="component" value="Chromosome"/>
</dbReference>
<protein>
    <submittedName>
        <fullName evidence="1">Uncharacterized protein</fullName>
    </submittedName>
</protein>
<dbReference type="OrthoDB" id="9761789at2"/>
<dbReference type="Pfam" id="PF18951">
    <property type="entry name" value="DUF5695"/>
    <property type="match status" value="2"/>
</dbReference>
<evidence type="ECO:0000313" key="1">
    <source>
        <dbReference type="EMBL" id="BDI32459.1"/>
    </source>
</evidence>
<accession>A0A402D6H3</accession>
<evidence type="ECO:0000313" key="2">
    <source>
        <dbReference type="Proteomes" id="UP000287394"/>
    </source>
</evidence>
<sequence>MRDGPDTNDGKKHLWRIYDYPHVISLYYSMYQVAKNDPEMTSYLDADGYLERAFGTAKAFFTIPMALASWSPYETGTYNEVVIPDLIQALGAAGHHDQADWLRAEWEKKVEFFVNKHPYLYGSEYSFDSTGFESTQALARYAMDRVTASGPRTTDFQTKVKYDDARAFREEQMRLNIACRGWLETSYYYLGSDYRGGGSASYTLSYMAQMGGWAIVDYALHDAADPAPYLRLGYASSLSSWALLNTGTSESNYGYWYPGANNDGGASGGFEPRPWGRAWLGNKEMGRGPWWYSGEIDLGFSGALRTAATIVVRDPIFGLFAYGGDISQQGPEIHVIPKDGLRARFDAVLGANRVSIAMDRDGFARGRPIVFDGQWRRIAFTLENRDGAPHDATISVRGLPPGTYSVSAGKHPDARLKIHAGEATPIIIPLAGDFTDVTIRHE</sequence>
<dbReference type="KEGG" id="ccot:CCAX7_45100"/>
<dbReference type="InterPro" id="IPR043750">
    <property type="entry name" value="DUF5695"/>
</dbReference>
<dbReference type="AlphaFoldDB" id="A0A402D6H3"/>
<proteinExistence type="predicted"/>
<reference evidence="1 2" key="1">
    <citation type="journal article" date="2019" name="Int. J. Syst. Evol. Microbiol.">
        <title>Capsulimonas corticalis gen. nov., sp. nov., an aerobic capsulated bacterium, of a novel bacterial order, Capsulimonadales ord. nov., of the class Armatimonadia of the phylum Armatimonadetes.</title>
        <authorList>
            <person name="Li J."/>
            <person name="Kudo C."/>
            <person name="Tonouchi A."/>
        </authorList>
    </citation>
    <scope>NUCLEOTIDE SEQUENCE [LARGE SCALE GENOMIC DNA]</scope>
    <source>
        <strain evidence="1 2">AX-7</strain>
    </source>
</reference>
<gene>
    <name evidence="1" type="ORF">CCAX7_45100</name>
</gene>
<organism evidence="1 2">
    <name type="scientific">Capsulimonas corticalis</name>
    <dbReference type="NCBI Taxonomy" id="2219043"/>
    <lineage>
        <taxon>Bacteria</taxon>
        <taxon>Bacillati</taxon>
        <taxon>Armatimonadota</taxon>
        <taxon>Armatimonadia</taxon>
        <taxon>Capsulimonadales</taxon>
        <taxon>Capsulimonadaceae</taxon>
        <taxon>Capsulimonas</taxon>
    </lineage>
</organism>
<name>A0A402D6H3_9BACT</name>
<keyword evidence="2" id="KW-1185">Reference proteome</keyword>